<keyword evidence="1" id="KW-0732">Signal</keyword>
<keyword evidence="4" id="KW-1185">Reference proteome</keyword>
<name>A0ABW4WZ11_9BACT</name>
<evidence type="ECO:0000313" key="4">
    <source>
        <dbReference type="Proteomes" id="UP001597369"/>
    </source>
</evidence>
<feature type="domain" description="Outer membrane protein beta-barrel" evidence="2">
    <location>
        <begin position="229"/>
        <end position="357"/>
    </location>
</feature>
<dbReference type="EMBL" id="JBHUHV010000037">
    <property type="protein sequence ID" value="MFD2067468.1"/>
    <property type="molecule type" value="Genomic_DNA"/>
</dbReference>
<evidence type="ECO:0000259" key="2">
    <source>
        <dbReference type="Pfam" id="PF13568"/>
    </source>
</evidence>
<dbReference type="RefSeq" id="WP_229958272.1">
    <property type="nucleotide sequence ID" value="NZ_JAJJWI010000002.1"/>
</dbReference>
<feature type="signal peptide" evidence="1">
    <location>
        <begin position="1"/>
        <end position="21"/>
    </location>
</feature>
<dbReference type="InterPro" id="IPR025665">
    <property type="entry name" value="Beta-barrel_OMP_2"/>
</dbReference>
<dbReference type="Proteomes" id="UP001597369">
    <property type="component" value="Unassembled WGS sequence"/>
</dbReference>
<dbReference type="Pfam" id="PF13568">
    <property type="entry name" value="OMP_b-brl_2"/>
    <property type="match status" value="1"/>
</dbReference>
<evidence type="ECO:0000313" key="3">
    <source>
        <dbReference type="EMBL" id="MFD2067468.1"/>
    </source>
</evidence>
<proteinExistence type="predicted"/>
<evidence type="ECO:0000256" key="1">
    <source>
        <dbReference type="SAM" id="SignalP"/>
    </source>
</evidence>
<protein>
    <submittedName>
        <fullName evidence="3">Outer membrane beta-barrel protein</fullName>
    </submittedName>
</protein>
<feature type="chain" id="PRO_5045261604" evidence="1">
    <location>
        <begin position="22"/>
        <end position="380"/>
    </location>
</feature>
<reference evidence="4" key="1">
    <citation type="journal article" date="2019" name="Int. J. Syst. Evol. Microbiol.">
        <title>The Global Catalogue of Microorganisms (GCM) 10K type strain sequencing project: providing services to taxonomists for standard genome sequencing and annotation.</title>
        <authorList>
            <consortium name="The Broad Institute Genomics Platform"/>
            <consortium name="The Broad Institute Genome Sequencing Center for Infectious Disease"/>
            <person name="Wu L."/>
            <person name="Ma J."/>
        </authorList>
    </citation>
    <scope>NUCLEOTIDE SEQUENCE [LARGE SCALE GENOMIC DNA]</scope>
    <source>
        <strain evidence="4">JCM 16545</strain>
    </source>
</reference>
<accession>A0ABW4WZ11</accession>
<sequence>MKRILLLLSAIIMAAVTGVSAKGGPTLGQRFGDNKDTIVVKMANGAKMTLYLQNKEQLKAFQNYSLDSLMRVLNKYVQQVDNMEDTTVTSDSKEMTVIFSPSGESGNDTSEKVTVTVQGTNNQEGDVRTEHHEIRLNKTFKIDVEVEENGNDTKVNVNVPTRAERDSIRIANKEKNYKATHTGFDMDLGLNTFVNTDDNLVPDLKPLGSRYVSLNWRLNSQVGGRKSPFHVVSGLEFSFNNYMFERNYIVEEIDGVSQFTRVEDVDFEKSKLTHSAVNIPLMAVLQFKRENGKDGFQIGGGGFAGYRLGTHTKQKYRQDGKTEKDKTRDSFNLNDFQYGLEGVVGYGSLTLFAKYNMNDLFKDGRGPEANVASFGFRLFW</sequence>
<organism evidence="3 4">
    <name type="scientific">Pontibacter silvestris</name>
    <dbReference type="NCBI Taxonomy" id="2305183"/>
    <lineage>
        <taxon>Bacteria</taxon>
        <taxon>Pseudomonadati</taxon>
        <taxon>Bacteroidota</taxon>
        <taxon>Cytophagia</taxon>
        <taxon>Cytophagales</taxon>
        <taxon>Hymenobacteraceae</taxon>
        <taxon>Pontibacter</taxon>
    </lineage>
</organism>
<gene>
    <name evidence="3" type="ORF">ACFSKU_11285</name>
</gene>
<comment type="caution">
    <text evidence="3">The sequence shown here is derived from an EMBL/GenBank/DDBJ whole genome shotgun (WGS) entry which is preliminary data.</text>
</comment>